<proteinExistence type="predicted"/>
<dbReference type="OrthoDB" id="3787841at2759"/>
<evidence type="ECO:0000313" key="1">
    <source>
        <dbReference type="EMBL" id="KAF1835876.1"/>
    </source>
</evidence>
<accession>A0A6A5KKF3</accession>
<gene>
    <name evidence="1" type="ORF">BDW02DRAFT_475568</name>
</gene>
<dbReference type="EMBL" id="ML975281">
    <property type="protein sequence ID" value="KAF1835876.1"/>
    <property type="molecule type" value="Genomic_DNA"/>
</dbReference>
<sequence>MALGPHFDPLGETEKNTTLYTLTVYVPPRLPPRWLPNIFTRKPSIRPNPGAIYKIPVEDTNPNLDCFELKHLDDLPTKTVTIVSAMFPAEMR</sequence>
<name>A0A6A5KKF3_9PLEO</name>
<protein>
    <submittedName>
        <fullName evidence="1">Uncharacterized protein</fullName>
    </submittedName>
</protein>
<organism evidence="1 2">
    <name type="scientific">Decorospora gaudefroyi</name>
    <dbReference type="NCBI Taxonomy" id="184978"/>
    <lineage>
        <taxon>Eukaryota</taxon>
        <taxon>Fungi</taxon>
        <taxon>Dikarya</taxon>
        <taxon>Ascomycota</taxon>
        <taxon>Pezizomycotina</taxon>
        <taxon>Dothideomycetes</taxon>
        <taxon>Pleosporomycetidae</taxon>
        <taxon>Pleosporales</taxon>
        <taxon>Pleosporineae</taxon>
        <taxon>Pleosporaceae</taxon>
        <taxon>Decorospora</taxon>
    </lineage>
</organism>
<reference evidence="1" key="1">
    <citation type="submission" date="2020-01" db="EMBL/GenBank/DDBJ databases">
        <authorList>
            <consortium name="DOE Joint Genome Institute"/>
            <person name="Haridas S."/>
            <person name="Albert R."/>
            <person name="Binder M."/>
            <person name="Bloem J."/>
            <person name="Labutti K."/>
            <person name="Salamov A."/>
            <person name="Andreopoulos B."/>
            <person name="Baker S.E."/>
            <person name="Barry K."/>
            <person name="Bills G."/>
            <person name="Bluhm B.H."/>
            <person name="Cannon C."/>
            <person name="Castanera R."/>
            <person name="Culley D.E."/>
            <person name="Daum C."/>
            <person name="Ezra D."/>
            <person name="Gonzalez J.B."/>
            <person name="Henrissat B."/>
            <person name="Kuo A."/>
            <person name="Liang C."/>
            <person name="Lipzen A."/>
            <person name="Lutzoni F."/>
            <person name="Magnuson J."/>
            <person name="Mondo S."/>
            <person name="Nolan M."/>
            <person name="Ohm R."/>
            <person name="Pangilinan J."/>
            <person name="Park H.-J."/>
            <person name="Ramirez L."/>
            <person name="Alfaro M."/>
            <person name="Sun H."/>
            <person name="Tritt A."/>
            <person name="Yoshinaga Y."/>
            <person name="Zwiers L.-H."/>
            <person name="Turgeon B.G."/>
            <person name="Goodwin S.B."/>
            <person name="Spatafora J.W."/>
            <person name="Crous P.W."/>
            <person name="Grigoriev I.V."/>
        </authorList>
    </citation>
    <scope>NUCLEOTIDE SEQUENCE</scope>
    <source>
        <strain evidence="1">P77</strain>
    </source>
</reference>
<keyword evidence="2" id="KW-1185">Reference proteome</keyword>
<feature type="non-terminal residue" evidence="1">
    <location>
        <position position="92"/>
    </location>
</feature>
<evidence type="ECO:0000313" key="2">
    <source>
        <dbReference type="Proteomes" id="UP000800040"/>
    </source>
</evidence>
<dbReference type="AlphaFoldDB" id="A0A6A5KKF3"/>
<dbReference type="Proteomes" id="UP000800040">
    <property type="component" value="Unassembled WGS sequence"/>
</dbReference>